<dbReference type="PROSITE" id="PS51257">
    <property type="entry name" value="PROKAR_LIPOPROTEIN"/>
    <property type="match status" value="1"/>
</dbReference>
<name>A0A926NAQ9_9BACL</name>
<evidence type="ECO:0000256" key="1">
    <source>
        <dbReference type="SAM" id="MobiDB-lite"/>
    </source>
</evidence>
<feature type="signal peptide" evidence="2">
    <location>
        <begin position="1"/>
        <end position="17"/>
    </location>
</feature>
<proteinExistence type="predicted"/>
<accession>A0A926NAQ9</accession>
<gene>
    <name evidence="4" type="ORF">IC620_11655</name>
</gene>
<evidence type="ECO:0000256" key="2">
    <source>
        <dbReference type="SAM" id="SignalP"/>
    </source>
</evidence>
<evidence type="ECO:0000313" key="4">
    <source>
        <dbReference type="EMBL" id="MBD1373013.1"/>
    </source>
</evidence>
<comment type="caution">
    <text evidence="4">The sequence shown here is derived from an EMBL/GenBank/DDBJ whole genome shotgun (WGS) entry which is preliminary data.</text>
</comment>
<organism evidence="4 5">
    <name type="scientific">Polycladospora coralii</name>
    <dbReference type="NCBI Taxonomy" id="2771432"/>
    <lineage>
        <taxon>Bacteria</taxon>
        <taxon>Bacillati</taxon>
        <taxon>Bacillota</taxon>
        <taxon>Bacilli</taxon>
        <taxon>Bacillales</taxon>
        <taxon>Thermoactinomycetaceae</taxon>
        <taxon>Polycladospora</taxon>
    </lineage>
</organism>
<feature type="domain" description="DUF4097" evidence="3">
    <location>
        <begin position="112"/>
        <end position="218"/>
    </location>
</feature>
<dbReference type="Proteomes" id="UP000661691">
    <property type="component" value="Unassembled WGS sequence"/>
</dbReference>
<evidence type="ECO:0000313" key="5">
    <source>
        <dbReference type="Proteomes" id="UP000661691"/>
    </source>
</evidence>
<keyword evidence="2" id="KW-0732">Signal</keyword>
<sequence>MMKKFILGLLVALFSLAGCSTGEKDVLVNKESVDDVNEIVVNFASTDVDVQVSDTSELEAHLTVYDDGPGVTLDKSSNRLIVDLDSSIARLVKKKPTLELMIPQDFNGKLILDGSSGNISGKDLNQTDIEVKASSGNVKLHFAELNGDVEVSTSSGKATIEFDEETPDLNLDVSTNSGSQSINMSLDESTKDKRKAKGTSGNGGNEMKIKTKSGNIKVNGLNRD</sequence>
<feature type="region of interest" description="Disordered" evidence="1">
    <location>
        <begin position="173"/>
        <end position="224"/>
    </location>
</feature>
<keyword evidence="5" id="KW-1185">Reference proteome</keyword>
<dbReference type="RefSeq" id="WP_191142268.1">
    <property type="nucleotide sequence ID" value="NZ_JACXAH010000015.1"/>
</dbReference>
<dbReference type="EMBL" id="JACXAH010000015">
    <property type="protein sequence ID" value="MBD1373013.1"/>
    <property type="molecule type" value="Genomic_DNA"/>
</dbReference>
<feature type="compositionally biased region" description="Polar residues" evidence="1">
    <location>
        <begin position="173"/>
        <end position="187"/>
    </location>
</feature>
<protein>
    <submittedName>
        <fullName evidence="4">DUF4097 family beta strand repeat protein</fullName>
    </submittedName>
</protein>
<evidence type="ECO:0000259" key="3">
    <source>
        <dbReference type="Pfam" id="PF13349"/>
    </source>
</evidence>
<dbReference type="AlphaFoldDB" id="A0A926NAQ9"/>
<reference evidence="4" key="1">
    <citation type="submission" date="2020-09" db="EMBL/GenBank/DDBJ databases">
        <title>A novel bacterium of genus Hazenella, isolated from South China Sea.</title>
        <authorList>
            <person name="Huang H."/>
            <person name="Mo K."/>
            <person name="Hu Y."/>
        </authorList>
    </citation>
    <scope>NUCLEOTIDE SEQUENCE</scope>
    <source>
        <strain evidence="4">IB182357</strain>
    </source>
</reference>
<feature type="chain" id="PRO_5039014566" evidence="2">
    <location>
        <begin position="18"/>
        <end position="224"/>
    </location>
</feature>
<dbReference type="Pfam" id="PF13349">
    <property type="entry name" value="DUF4097"/>
    <property type="match status" value="1"/>
</dbReference>
<dbReference type="InterPro" id="IPR025164">
    <property type="entry name" value="Toastrack_DUF4097"/>
</dbReference>